<proteinExistence type="inferred from homology"/>
<reference evidence="3" key="2">
    <citation type="submission" date="2025-09" db="UniProtKB">
        <authorList>
            <consortium name="Ensembl"/>
        </authorList>
    </citation>
    <scope>IDENTIFICATION</scope>
</reference>
<evidence type="ECO:0000256" key="1">
    <source>
        <dbReference type="ARBA" id="ARBA00008407"/>
    </source>
</evidence>
<reference evidence="3" key="1">
    <citation type="submission" date="2025-08" db="UniProtKB">
        <authorList>
            <consortium name="Ensembl"/>
        </authorList>
    </citation>
    <scope>IDENTIFICATION</scope>
</reference>
<gene>
    <name evidence="3" type="primary">CUNH1orf52</name>
</gene>
<feature type="compositionally biased region" description="Low complexity" evidence="2">
    <location>
        <begin position="34"/>
        <end position="48"/>
    </location>
</feature>
<dbReference type="AlphaFoldDB" id="A0A669QWI8"/>
<sequence>MAAEGEDPLGYFAAYGSSSSDSEADEASAEERQAGAGAAAGSSPGSRPKLPPPDELFRKVSQPPAFLYNPLNKQIDWESRVLRAPEEPPKEFKAWKTNAVPPPEVYSPPEKKAPPVPAVDMAIKWSNIYEDNGDDAPRPAGRARFLPEEEEEHAVSDDEKDDEPAYAKKRKLDSGEKTKRKKGLLKQITFCTVCSAAPEQNGLSWKQKLGFDSCCTGSSKTRGRMGQRKNWVIALNVPSHLCGSAIAGLRSEGSPEFSCAAHVWDGITAAGPRGVMTRNLNHFFSLGKFDFNCH</sequence>
<feature type="region of interest" description="Disordered" evidence="2">
    <location>
        <begin position="148"/>
        <end position="178"/>
    </location>
</feature>
<dbReference type="InterPro" id="IPR029089">
    <property type="entry name" value="DUF4660"/>
</dbReference>
<evidence type="ECO:0000256" key="2">
    <source>
        <dbReference type="SAM" id="MobiDB-lite"/>
    </source>
</evidence>
<keyword evidence="4" id="KW-1185">Reference proteome</keyword>
<dbReference type="PANTHER" id="PTHR31833">
    <property type="entry name" value="UPF0690 PROTEIN C1ORF52"/>
    <property type="match status" value="1"/>
</dbReference>
<feature type="region of interest" description="Disordered" evidence="2">
    <location>
        <begin position="87"/>
        <end position="113"/>
    </location>
</feature>
<dbReference type="Proteomes" id="UP000472261">
    <property type="component" value="Unplaced"/>
</dbReference>
<organism evidence="3 4">
    <name type="scientific">Phasianus colchicus</name>
    <name type="common">Common pheasant</name>
    <dbReference type="NCBI Taxonomy" id="9054"/>
    <lineage>
        <taxon>Eukaryota</taxon>
        <taxon>Metazoa</taxon>
        <taxon>Chordata</taxon>
        <taxon>Craniata</taxon>
        <taxon>Vertebrata</taxon>
        <taxon>Euteleostomi</taxon>
        <taxon>Archelosauria</taxon>
        <taxon>Archosauria</taxon>
        <taxon>Dinosauria</taxon>
        <taxon>Saurischia</taxon>
        <taxon>Theropoda</taxon>
        <taxon>Coelurosauria</taxon>
        <taxon>Aves</taxon>
        <taxon>Neognathae</taxon>
        <taxon>Galloanserae</taxon>
        <taxon>Galliformes</taxon>
        <taxon>Phasianidae</taxon>
        <taxon>Phasianinae</taxon>
        <taxon>Phasianus</taxon>
    </lineage>
</organism>
<comment type="similarity">
    <text evidence="1">Belongs to the UPF0690 family.</text>
</comment>
<accession>A0A669QWI8</accession>
<evidence type="ECO:0000313" key="4">
    <source>
        <dbReference type="Proteomes" id="UP000472261"/>
    </source>
</evidence>
<dbReference type="Ensembl" id="ENSPCLT00000034734.1">
    <property type="protein sequence ID" value="ENSPCLP00000025042.1"/>
    <property type="gene ID" value="ENSPCLG00000022062.1"/>
</dbReference>
<protein>
    <submittedName>
        <fullName evidence="3">Chromosome 1 open reading frame 52</fullName>
    </submittedName>
</protein>
<evidence type="ECO:0000313" key="3">
    <source>
        <dbReference type="Ensembl" id="ENSPCLP00000025042.1"/>
    </source>
</evidence>
<name>A0A669QWI8_PHACC</name>
<dbReference type="Pfam" id="PF15559">
    <property type="entry name" value="DUF4660"/>
    <property type="match status" value="1"/>
</dbReference>
<feature type="compositionally biased region" description="Acidic residues" evidence="2">
    <location>
        <begin position="148"/>
        <end position="164"/>
    </location>
</feature>
<feature type="region of interest" description="Disordered" evidence="2">
    <location>
        <begin position="1"/>
        <end position="62"/>
    </location>
</feature>
<dbReference type="PANTHER" id="PTHR31833:SF2">
    <property type="entry name" value="UPF0690 PROTEIN C1ORF52"/>
    <property type="match status" value="1"/>
</dbReference>